<dbReference type="AlphaFoldDB" id="A0A9Q0FFL6"/>
<dbReference type="EMBL" id="JAKUCV010005605">
    <property type="protein sequence ID" value="KAJ4830584.1"/>
    <property type="molecule type" value="Genomic_DNA"/>
</dbReference>
<dbReference type="OrthoDB" id="692882at2759"/>
<comment type="caution">
    <text evidence="1">The sequence shown here is derived from an EMBL/GenBank/DDBJ whole genome shotgun (WGS) entry which is preliminary data.</text>
</comment>
<dbReference type="Gene3D" id="3.30.70.100">
    <property type="match status" value="1"/>
</dbReference>
<reference evidence="1" key="1">
    <citation type="submission" date="2022-02" db="EMBL/GenBank/DDBJ databases">
        <authorList>
            <person name="Henning P.M."/>
            <person name="McCubbin A.G."/>
            <person name="Shore J.S."/>
        </authorList>
    </citation>
    <scope>NUCLEOTIDE SEQUENCE</scope>
    <source>
        <strain evidence="1">F60SS</strain>
        <tissue evidence="1">Leaves</tissue>
    </source>
</reference>
<protein>
    <recommendedName>
        <fullName evidence="3">HMA domain-containing protein</fullName>
    </recommendedName>
</protein>
<dbReference type="Proteomes" id="UP001141552">
    <property type="component" value="Unassembled WGS sequence"/>
</dbReference>
<organism evidence="1 2">
    <name type="scientific">Turnera subulata</name>
    <dbReference type="NCBI Taxonomy" id="218843"/>
    <lineage>
        <taxon>Eukaryota</taxon>
        <taxon>Viridiplantae</taxon>
        <taxon>Streptophyta</taxon>
        <taxon>Embryophyta</taxon>
        <taxon>Tracheophyta</taxon>
        <taxon>Spermatophyta</taxon>
        <taxon>Magnoliopsida</taxon>
        <taxon>eudicotyledons</taxon>
        <taxon>Gunneridae</taxon>
        <taxon>Pentapetalae</taxon>
        <taxon>rosids</taxon>
        <taxon>fabids</taxon>
        <taxon>Malpighiales</taxon>
        <taxon>Passifloraceae</taxon>
        <taxon>Turnera</taxon>
    </lineage>
</organism>
<reference evidence="1" key="2">
    <citation type="journal article" date="2023" name="Plants (Basel)">
        <title>Annotation of the Turnera subulata (Passifloraceae) Draft Genome Reveals the S-Locus Evolved after the Divergence of Turneroideae from Passifloroideae in a Stepwise Manner.</title>
        <authorList>
            <person name="Henning P.M."/>
            <person name="Roalson E.H."/>
            <person name="Mir W."/>
            <person name="McCubbin A.G."/>
            <person name="Shore J.S."/>
        </authorList>
    </citation>
    <scope>NUCLEOTIDE SEQUENCE</scope>
    <source>
        <strain evidence="1">F60SS</strain>
    </source>
</reference>
<name>A0A9Q0FFL6_9ROSI</name>
<gene>
    <name evidence="1" type="ORF">Tsubulata_031053</name>
</gene>
<evidence type="ECO:0000313" key="2">
    <source>
        <dbReference type="Proteomes" id="UP001141552"/>
    </source>
</evidence>
<evidence type="ECO:0000313" key="1">
    <source>
        <dbReference type="EMBL" id="KAJ4830584.1"/>
    </source>
</evidence>
<dbReference type="InterPro" id="IPR044296">
    <property type="entry name" value="HIPP46"/>
</dbReference>
<accession>A0A9Q0FFL6</accession>
<keyword evidence="2" id="KW-1185">Reference proteome</keyword>
<dbReference type="PANTHER" id="PTHR46371">
    <property type="entry name" value="OS04G0464100 PROTEIN"/>
    <property type="match status" value="1"/>
</dbReference>
<proteinExistence type="predicted"/>
<sequence length="125" mass="13892">MKQKVVIKVTMNGPKSRTKAMKIAVTHSGVESAGWGGKDKNQIEVTGDGVDAAELTTLLRKNVGYAELVSVTPVGDKKEDKKEDKKDEEKMQQVVWPYGGGVPHYVYPVNYQYQYQDSYSSCSIM</sequence>
<evidence type="ECO:0008006" key="3">
    <source>
        <dbReference type="Google" id="ProtNLM"/>
    </source>
</evidence>